<comment type="caution">
    <text evidence="2">The sequence shown here is derived from an EMBL/GenBank/DDBJ whole genome shotgun (WGS) entry which is preliminary data.</text>
</comment>
<evidence type="ECO:0000313" key="3">
    <source>
        <dbReference type="Proteomes" id="UP000730618"/>
    </source>
</evidence>
<sequence length="60" mass="6965">MKEYRSKADYFVGPRIIGCYSLPKETAKQPRRRTHTRTPRHPEDEVGDTLANTKLINFSS</sequence>
<gene>
    <name evidence="2" type="ORF">PAECIP111802_01266</name>
</gene>
<accession>A0ABN7TDY9</accession>
<name>A0ABN7TDY9_9BACL</name>
<evidence type="ECO:0000256" key="1">
    <source>
        <dbReference type="SAM" id="MobiDB-lite"/>
    </source>
</evidence>
<dbReference type="Proteomes" id="UP000730618">
    <property type="component" value="Unassembled WGS sequence"/>
</dbReference>
<feature type="region of interest" description="Disordered" evidence="1">
    <location>
        <begin position="24"/>
        <end position="52"/>
    </location>
</feature>
<evidence type="ECO:0000313" key="2">
    <source>
        <dbReference type="EMBL" id="CAG7626591.1"/>
    </source>
</evidence>
<dbReference type="EMBL" id="CAJVCE010000003">
    <property type="protein sequence ID" value="CAG7626591.1"/>
    <property type="molecule type" value="Genomic_DNA"/>
</dbReference>
<reference evidence="2 3" key="1">
    <citation type="submission" date="2021-06" db="EMBL/GenBank/DDBJ databases">
        <authorList>
            <person name="Criscuolo A."/>
        </authorList>
    </citation>
    <scope>NUCLEOTIDE SEQUENCE [LARGE SCALE GENOMIC DNA]</scope>
    <source>
        <strain evidence="3">CIP 111802</strain>
    </source>
</reference>
<proteinExistence type="predicted"/>
<protein>
    <submittedName>
        <fullName evidence="2">Uncharacterized protein</fullName>
    </submittedName>
</protein>
<feature type="compositionally biased region" description="Basic residues" evidence="1">
    <location>
        <begin position="29"/>
        <end position="39"/>
    </location>
</feature>
<keyword evidence="3" id="KW-1185">Reference proteome</keyword>
<organism evidence="2 3">
    <name type="scientific">Paenibacillus allorhizosphaerae</name>
    <dbReference type="NCBI Taxonomy" id="2849866"/>
    <lineage>
        <taxon>Bacteria</taxon>
        <taxon>Bacillati</taxon>
        <taxon>Bacillota</taxon>
        <taxon>Bacilli</taxon>
        <taxon>Bacillales</taxon>
        <taxon>Paenibacillaceae</taxon>
        <taxon>Paenibacillus</taxon>
    </lineage>
</organism>